<evidence type="ECO:0000256" key="10">
    <source>
        <dbReference type="HAMAP-Rule" id="MF_00230"/>
    </source>
</evidence>
<dbReference type="PATRIC" id="fig|38307.3.peg.1763"/>
<name>A0A1B6VKV2_9PROT</name>
<dbReference type="Proteomes" id="UP000077786">
    <property type="component" value="Unassembled WGS sequence"/>
</dbReference>
<comment type="similarity">
    <text evidence="2 10">Belongs to the CobT family.</text>
</comment>
<dbReference type="PANTHER" id="PTHR43463:SF1">
    <property type="entry name" value="NICOTINATE-NUCLEOTIDE--DIMETHYLBENZIMIDAZOLE PHOSPHORIBOSYLTRANSFERASE"/>
    <property type="match status" value="1"/>
</dbReference>
<dbReference type="NCBIfam" id="TIGR03160">
    <property type="entry name" value="cobT_DBIPRT"/>
    <property type="match status" value="1"/>
</dbReference>
<dbReference type="GO" id="GO:0009236">
    <property type="term" value="P:cobalamin biosynthetic process"/>
    <property type="evidence" value="ECO:0007669"/>
    <property type="project" value="UniProtKB-UniRule"/>
</dbReference>
<evidence type="ECO:0000256" key="3">
    <source>
        <dbReference type="ARBA" id="ARBA00011991"/>
    </source>
</evidence>
<dbReference type="SUPFAM" id="SSF52733">
    <property type="entry name" value="Nicotinate mononucleotide:5,6-dimethylbenzimidazole phosphoribosyltransferase (CobT)"/>
    <property type="match status" value="1"/>
</dbReference>
<evidence type="ECO:0000256" key="8">
    <source>
        <dbReference type="ARBA" id="ARBA00030686"/>
    </source>
</evidence>
<dbReference type="EC" id="2.4.2.21" evidence="3 10"/>
<dbReference type="Pfam" id="PF02277">
    <property type="entry name" value="DBI_PRT"/>
    <property type="match status" value="1"/>
</dbReference>
<keyword evidence="5 10" id="KW-0169">Cobalamin biosynthesis</keyword>
<dbReference type="InterPro" id="IPR036087">
    <property type="entry name" value="Nict_dMeBzImd_PRibTrfase_sf"/>
</dbReference>
<reference evidence="11 12" key="1">
    <citation type="submission" date="2016-03" db="EMBL/GenBank/DDBJ databases">
        <title>Draft genome sequence of Gluconobacter cerinus strain CECT 9110.</title>
        <authorList>
            <person name="Sainz F."/>
            <person name="Mas A."/>
            <person name="Torija M.J."/>
        </authorList>
    </citation>
    <scope>NUCLEOTIDE SEQUENCE [LARGE SCALE GENOMIC DNA]</scope>
    <source>
        <strain evidence="11 12">CECT 9110</strain>
    </source>
</reference>
<accession>A0A1B6VKV2</accession>
<comment type="pathway">
    <text evidence="1 10">Nucleoside biosynthesis; alpha-ribazole biosynthesis; alpha-ribazole from 5,6-dimethylbenzimidazole: step 1/2.</text>
</comment>
<evidence type="ECO:0000256" key="9">
    <source>
        <dbReference type="ARBA" id="ARBA00047340"/>
    </source>
</evidence>
<evidence type="ECO:0000256" key="7">
    <source>
        <dbReference type="ARBA" id="ARBA00022679"/>
    </source>
</evidence>
<evidence type="ECO:0000256" key="5">
    <source>
        <dbReference type="ARBA" id="ARBA00022573"/>
    </source>
</evidence>
<keyword evidence="6 10" id="KW-0328">Glycosyltransferase</keyword>
<gene>
    <name evidence="10" type="primary">cobT</name>
    <name evidence="11" type="ORF">A0123_01710</name>
</gene>
<comment type="caution">
    <text evidence="11">The sequence shown here is derived from an EMBL/GenBank/DDBJ whole genome shotgun (WGS) entry which is preliminary data.</text>
</comment>
<evidence type="ECO:0000313" key="12">
    <source>
        <dbReference type="Proteomes" id="UP000077786"/>
    </source>
</evidence>
<evidence type="ECO:0000256" key="1">
    <source>
        <dbReference type="ARBA" id="ARBA00005049"/>
    </source>
</evidence>
<evidence type="ECO:0000313" key="11">
    <source>
        <dbReference type="EMBL" id="OAJ67668.1"/>
    </source>
</evidence>
<dbReference type="UniPathway" id="UPA00061">
    <property type="reaction ID" value="UER00516"/>
</dbReference>
<dbReference type="InterPro" id="IPR023195">
    <property type="entry name" value="Nict_dMeBzImd_PRibTrfase_N"/>
</dbReference>
<dbReference type="EMBL" id="LUTU01000007">
    <property type="protein sequence ID" value="OAJ67668.1"/>
    <property type="molecule type" value="Genomic_DNA"/>
</dbReference>
<evidence type="ECO:0000256" key="4">
    <source>
        <dbReference type="ARBA" id="ARBA00015486"/>
    </source>
</evidence>
<dbReference type="AlphaFoldDB" id="A0A1B6VKV2"/>
<dbReference type="NCBIfam" id="NF000996">
    <property type="entry name" value="PRK00105.1"/>
    <property type="match status" value="1"/>
</dbReference>
<dbReference type="RefSeq" id="WP_064274469.1">
    <property type="nucleotide sequence ID" value="NZ_LUTU01000007.1"/>
</dbReference>
<keyword evidence="7 10" id="KW-0808">Transferase</keyword>
<proteinExistence type="inferred from homology"/>
<protein>
    <recommendedName>
        <fullName evidence="4 10">Nicotinate-nucleotide--dimethylbenzimidazole phosphoribosyltransferase</fullName>
        <shortName evidence="10">NN:DBI PRT</shortName>
        <ecNumber evidence="3 10">2.4.2.21</ecNumber>
    </recommendedName>
    <alternativeName>
        <fullName evidence="8 10">N(1)-alpha-phosphoribosyltransferase</fullName>
    </alternativeName>
</protein>
<dbReference type="GO" id="GO:0008939">
    <property type="term" value="F:nicotinate-nucleotide-dimethylbenzimidazole phosphoribosyltransferase activity"/>
    <property type="evidence" value="ECO:0007669"/>
    <property type="project" value="UniProtKB-UniRule"/>
</dbReference>
<sequence length="352" mass="36634">MPPHIMPSFCQPPFASMAELRTACLSLPDPDPKVAALIAERDATLTKPPGSLGRLEELSIWLGEWQGHQKPTLEHVQITIFAGNHGVVRRGVSPWPSDVTAQMVSNFQRGGAAINQLARNANADLAVVPVRNLTATADFTAFPAMSEEEFLDAVSVGYTAVSPALDLFCPGEMGIGNTTPSAALCAALLGGTGADWAGRGTGLDQAGVNLKASVIDEALCLHAASLNDPLDTARCLGGYELAAILGSVLAARHHRIPVLLDGFVCTAAVLPLIKLTASALDHTKLSHCSAEAGHRRLADALRLKPILDLGLRLGEGSGSAVAIPVLRAALACHNGMATFAEAAVSQSDVSIQ</sequence>
<evidence type="ECO:0000256" key="6">
    <source>
        <dbReference type="ARBA" id="ARBA00022676"/>
    </source>
</evidence>
<dbReference type="PANTHER" id="PTHR43463">
    <property type="entry name" value="NICOTINATE-NUCLEOTIDE--DIMETHYLBENZIMIDAZOLE PHOSPHORIBOSYLTRANSFERASE"/>
    <property type="match status" value="1"/>
</dbReference>
<evidence type="ECO:0000256" key="2">
    <source>
        <dbReference type="ARBA" id="ARBA00007110"/>
    </source>
</evidence>
<comment type="function">
    <text evidence="10">Catalyzes the synthesis of alpha-ribazole-5'-phosphate from nicotinate mononucleotide (NAMN) and 5,6-dimethylbenzimidazole (DMB).</text>
</comment>
<dbReference type="CDD" id="cd02439">
    <property type="entry name" value="DMB-PRT_CobT"/>
    <property type="match status" value="1"/>
</dbReference>
<dbReference type="HAMAP" id="MF_00230">
    <property type="entry name" value="CobT"/>
    <property type="match status" value="1"/>
</dbReference>
<dbReference type="InterPro" id="IPR003200">
    <property type="entry name" value="Nict_dMeBzImd_PRibTrfase"/>
</dbReference>
<dbReference type="Gene3D" id="3.40.50.10210">
    <property type="match status" value="1"/>
</dbReference>
<feature type="active site" description="Proton acceptor" evidence="10">
    <location>
        <position position="315"/>
    </location>
</feature>
<comment type="catalytic activity">
    <reaction evidence="9 10">
        <text>5,6-dimethylbenzimidazole + nicotinate beta-D-ribonucleotide = alpha-ribazole 5'-phosphate + nicotinate + H(+)</text>
        <dbReference type="Rhea" id="RHEA:11196"/>
        <dbReference type="ChEBI" id="CHEBI:15378"/>
        <dbReference type="ChEBI" id="CHEBI:15890"/>
        <dbReference type="ChEBI" id="CHEBI:32544"/>
        <dbReference type="ChEBI" id="CHEBI:57502"/>
        <dbReference type="ChEBI" id="CHEBI:57918"/>
        <dbReference type="EC" id="2.4.2.21"/>
    </reaction>
</comment>
<organism evidence="11 12">
    <name type="scientific">Gluconobacter cerinus</name>
    <dbReference type="NCBI Taxonomy" id="38307"/>
    <lineage>
        <taxon>Bacteria</taxon>
        <taxon>Pseudomonadati</taxon>
        <taxon>Pseudomonadota</taxon>
        <taxon>Alphaproteobacteria</taxon>
        <taxon>Acetobacterales</taxon>
        <taxon>Acetobacteraceae</taxon>
        <taxon>Gluconobacter</taxon>
    </lineage>
</organism>
<dbReference type="Gene3D" id="1.10.1610.10">
    <property type="match status" value="1"/>
</dbReference>
<dbReference type="InterPro" id="IPR017846">
    <property type="entry name" value="Nict_dMeBzImd_PRibTrfase_bact"/>
</dbReference>